<gene>
    <name evidence="3" type="ORF">LK12_22235</name>
</gene>
<dbReference type="InterPro" id="IPR041657">
    <property type="entry name" value="HTH_17"/>
</dbReference>
<dbReference type="STRING" id="1348853.LK12_22235"/>
<dbReference type="InterPro" id="IPR009061">
    <property type="entry name" value="DNA-bd_dom_put_sf"/>
</dbReference>
<evidence type="ECO:0000259" key="2">
    <source>
        <dbReference type="Pfam" id="PF12728"/>
    </source>
</evidence>
<evidence type="ECO:0000256" key="1">
    <source>
        <dbReference type="SAM" id="MobiDB-lite"/>
    </source>
</evidence>
<comment type="caution">
    <text evidence="3">The sequence shown here is derived from an EMBL/GenBank/DDBJ whole genome shotgun (WGS) entry which is preliminary data.</text>
</comment>
<dbReference type="Proteomes" id="UP000031057">
    <property type="component" value="Unassembled WGS sequence"/>
</dbReference>
<feature type="region of interest" description="Disordered" evidence="1">
    <location>
        <begin position="1"/>
        <end position="21"/>
    </location>
</feature>
<dbReference type="SUPFAM" id="SSF46955">
    <property type="entry name" value="Putative DNA-binding domain"/>
    <property type="match status" value="1"/>
</dbReference>
<dbReference type="Pfam" id="PF12728">
    <property type="entry name" value="HTH_17"/>
    <property type="match status" value="1"/>
</dbReference>
<name>A0A0B1ZIG4_9SPHN</name>
<protein>
    <recommendedName>
        <fullName evidence="2">Helix-turn-helix domain-containing protein</fullName>
    </recommendedName>
</protein>
<proteinExistence type="predicted"/>
<evidence type="ECO:0000313" key="3">
    <source>
        <dbReference type="EMBL" id="KHK89068.1"/>
    </source>
</evidence>
<dbReference type="RefSeq" id="WP_039290027.1">
    <property type="nucleotide sequence ID" value="NZ_JTDI01000009.1"/>
</dbReference>
<reference evidence="3 4" key="1">
    <citation type="submission" date="2014-10" db="EMBL/GenBank/DDBJ databases">
        <title>Genome sequence of Novosphingobium malaysiense MUSC 273(T).</title>
        <authorList>
            <person name="Lee L.-H."/>
        </authorList>
    </citation>
    <scope>NUCLEOTIDE SEQUENCE [LARGE SCALE GENOMIC DNA]</scope>
    <source>
        <strain evidence="3 4">MUSC 273</strain>
    </source>
</reference>
<sequence>MTEDETTRSHPAGQTSPFLNTAQAAQYLRLAPRRLERMRVRGGGPPFRRHARLVVYHLDDLMAWSNASRSERAGE</sequence>
<evidence type="ECO:0000313" key="4">
    <source>
        <dbReference type="Proteomes" id="UP000031057"/>
    </source>
</evidence>
<keyword evidence="4" id="KW-1185">Reference proteome</keyword>
<organism evidence="3 4">
    <name type="scientific">Novosphingobium malaysiense</name>
    <dbReference type="NCBI Taxonomy" id="1348853"/>
    <lineage>
        <taxon>Bacteria</taxon>
        <taxon>Pseudomonadati</taxon>
        <taxon>Pseudomonadota</taxon>
        <taxon>Alphaproteobacteria</taxon>
        <taxon>Sphingomonadales</taxon>
        <taxon>Sphingomonadaceae</taxon>
        <taxon>Novosphingobium</taxon>
    </lineage>
</organism>
<accession>A0A0B1ZIG4</accession>
<feature type="compositionally biased region" description="Polar residues" evidence="1">
    <location>
        <begin position="12"/>
        <end position="21"/>
    </location>
</feature>
<dbReference type="EMBL" id="JTDI01000009">
    <property type="protein sequence ID" value="KHK89068.1"/>
    <property type="molecule type" value="Genomic_DNA"/>
</dbReference>
<dbReference type="OrthoDB" id="9806994at2"/>
<dbReference type="AlphaFoldDB" id="A0A0B1ZIG4"/>
<feature type="domain" description="Helix-turn-helix" evidence="2">
    <location>
        <begin position="18"/>
        <end position="64"/>
    </location>
</feature>